<proteinExistence type="predicted"/>
<accession>A0ABX5PKA3</accession>
<evidence type="ECO:0008006" key="3">
    <source>
        <dbReference type="Google" id="ProtNLM"/>
    </source>
</evidence>
<protein>
    <recommendedName>
        <fullName evidence="3">Transposase</fullName>
    </recommendedName>
</protein>
<gene>
    <name evidence="1" type="ORF">C8J23_1289</name>
</gene>
<reference evidence="1 2" key="1">
    <citation type="submission" date="2018-06" db="EMBL/GenBank/DDBJ databases">
        <title>Genomic Encyclopedia of Type Strains, Phase III (KMG-III): the genomes of soil and plant-associated and newly described type strains.</title>
        <authorList>
            <person name="Whitman W."/>
        </authorList>
    </citation>
    <scope>NUCLEOTIDE SEQUENCE [LARGE SCALE GENOMIC DNA]</scope>
    <source>
        <strain evidence="1 2">JC5</strain>
    </source>
</reference>
<dbReference type="EMBL" id="QJSY01000028">
    <property type="protein sequence ID" value="PYE56801.1"/>
    <property type="molecule type" value="Genomic_DNA"/>
</dbReference>
<organism evidence="1 2">
    <name type="scientific">Shewanella chilikensis</name>
    <dbReference type="NCBI Taxonomy" id="558541"/>
    <lineage>
        <taxon>Bacteria</taxon>
        <taxon>Pseudomonadati</taxon>
        <taxon>Pseudomonadota</taxon>
        <taxon>Gammaproteobacteria</taxon>
        <taxon>Alteromonadales</taxon>
        <taxon>Shewanellaceae</taxon>
        <taxon>Shewanella</taxon>
    </lineage>
</organism>
<evidence type="ECO:0000313" key="2">
    <source>
        <dbReference type="Proteomes" id="UP000247584"/>
    </source>
</evidence>
<sequence length="29" mass="3269">MAEFCGKEMTVATLTERHKVIKDYSLLGP</sequence>
<keyword evidence="2" id="KW-1185">Reference proteome</keyword>
<dbReference type="Proteomes" id="UP000247584">
    <property type="component" value="Unassembled WGS sequence"/>
</dbReference>
<name>A0ABX5PKA3_9GAMM</name>
<comment type="caution">
    <text evidence="1">The sequence shown here is derived from an EMBL/GenBank/DDBJ whole genome shotgun (WGS) entry which is preliminary data.</text>
</comment>
<evidence type="ECO:0000313" key="1">
    <source>
        <dbReference type="EMBL" id="PYE56801.1"/>
    </source>
</evidence>